<protein>
    <recommendedName>
        <fullName evidence="3">Protein-tyrosine-phosphatase</fullName>
    </recommendedName>
</protein>
<dbReference type="Gene3D" id="3.20.20.140">
    <property type="entry name" value="Metal-dependent hydrolases"/>
    <property type="match status" value="1"/>
</dbReference>
<comment type="caution">
    <text evidence="2">The sequence shown here is derived from an EMBL/GenBank/DDBJ whole genome shotgun (WGS) entry which is preliminary data.</text>
</comment>
<dbReference type="AlphaFoldDB" id="A0A0F9PQ08"/>
<accession>A0A0F9PQ08</accession>
<evidence type="ECO:0008006" key="3">
    <source>
        <dbReference type="Google" id="ProtNLM"/>
    </source>
</evidence>
<evidence type="ECO:0000313" key="2">
    <source>
        <dbReference type="EMBL" id="KKM95257.1"/>
    </source>
</evidence>
<dbReference type="EMBL" id="LAZR01006031">
    <property type="protein sequence ID" value="KKM95257.1"/>
    <property type="molecule type" value="Genomic_DNA"/>
</dbReference>
<reference evidence="2" key="1">
    <citation type="journal article" date="2015" name="Nature">
        <title>Complex archaea that bridge the gap between prokaryotes and eukaryotes.</title>
        <authorList>
            <person name="Spang A."/>
            <person name="Saw J.H."/>
            <person name="Jorgensen S.L."/>
            <person name="Zaremba-Niedzwiedzka K."/>
            <person name="Martijn J."/>
            <person name="Lind A.E."/>
            <person name="van Eijk R."/>
            <person name="Schleper C."/>
            <person name="Guy L."/>
            <person name="Ettema T.J."/>
        </authorList>
    </citation>
    <scope>NUCLEOTIDE SEQUENCE</scope>
</reference>
<dbReference type="SUPFAM" id="SSF89550">
    <property type="entry name" value="PHP domain-like"/>
    <property type="match status" value="1"/>
</dbReference>
<dbReference type="InterPro" id="IPR016195">
    <property type="entry name" value="Pol/histidinol_Pase-like"/>
</dbReference>
<gene>
    <name evidence="2" type="ORF">LCGC14_1190060</name>
</gene>
<dbReference type="GO" id="GO:0004725">
    <property type="term" value="F:protein tyrosine phosphatase activity"/>
    <property type="evidence" value="ECO:0007669"/>
    <property type="project" value="InterPro"/>
</dbReference>
<sequence length="245" mass="27326">MIDIHTHILPSLDDGPQTIEESIELCKIAANDGIETIVATPHSKDGVYEAKSDEILRKVTELNLKLKEIQLDLEILPGAEVHINERLAEDIESGEALTINNGKKFILLEFPFFFVPPATDRFISSLKSIGIVSIISHAERIMKFQKKPEILEQLVKSGALVQITAQSLTGDFGSSERKCAEWLLKHNIVHFIASDVHSLTGRPPILSRALERAAKIMGEEEAIALVSHNPRQIINGHDFRPKENY</sequence>
<dbReference type="GO" id="GO:0030145">
    <property type="term" value="F:manganese ion binding"/>
    <property type="evidence" value="ECO:0007669"/>
    <property type="project" value="InterPro"/>
</dbReference>
<organism evidence="2">
    <name type="scientific">marine sediment metagenome</name>
    <dbReference type="NCBI Taxonomy" id="412755"/>
    <lineage>
        <taxon>unclassified sequences</taxon>
        <taxon>metagenomes</taxon>
        <taxon>ecological metagenomes</taxon>
    </lineage>
</organism>
<name>A0A0F9PQ08_9ZZZZ</name>
<dbReference type="PANTHER" id="PTHR39181:SF1">
    <property type="entry name" value="TYROSINE-PROTEIN PHOSPHATASE YWQE"/>
    <property type="match status" value="1"/>
</dbReference>
<dbReference type="Pfam" id="PF19567">
    <property type="entry name" value="CpsB_CapC"/>
    <property type="match status" value="1"/>
</dbReference>
<evidence type="ECO:0000256" key="1">
    <source>
        <dbReference type="ARBA" id="ARBA00022801"/>
    </source>
</evidence>
<keyword evidence="1" id="KW-0378">Hydrolase</keyword>
<dbReference type="PIRSF" id="PIRSF016557">
    <property type="entry name" value="Caps_synth_CpsB"/>
    <property type="match status" value="1"/>
</dbReference>
<proteinExistence type="predicted"/>
<dbReference type="PANTHER" id="PTHR39181">
    <property type="entry name" value="TYROSINE-PROTEIN PHOSPHATASE YWQE"/>
    <property type="match status" value="1"/>
</dbReference>
<dbReference type="InterPro" id="IPR016667">
    <property type="entry name" value="Caps_polysacc_synth_CpsB/CapC"/>
</dbReference>